<keyword evidence="8" id="KW-0472">Membrane</keyword>
<gene>
    <name evidence="10" type="ordered locus">CLJ_B1032</name>
</gene>
<keyword evidence="7" id="KW-0902">Two-component regulatory system</keyword>
<keyword evidence="8" id="KW-1133">Transmembrane helix</keyword>
<dbReference type="Gene3D" id="3.30.565.10">
    <property type="entry name" value="Histidine kinase-like ATPase, C-terminal domain"/>
    <property type="match status" value="1"/>
</dbReference>
<feature type="transmembrane region" description="Helical" evidence="8">
    <location>
        <begin position="107"/>
        <end position="126"/>
    </location>
</feature>
<protein>
    <recommendedName>
        <fullName evidence="3">histidine kinase</fullName>
        <ecNumber evidence="3">2.7.13.3</ecNumber>
    </recommendedName>
</protein>
<dbReference type="InterPro" id="IPR003594">
    <property type="entry name" value="HATPase_dom"/>
</dbReference>
<dbReference type="InterPro" id="IPR005467">
    <property type="entry name" value="His_kinase_dom"/>
</dbReference>
<dbReference type="Pfam" id="PF00512">
    <property type="entry name" value="HisKA"/>
    <property type="match status" value="1"/>
</dbReference>
<feature type="transmembrane region" description="Helical" evidence="8">
    <location>
        <begin position="12"/>
        <end position="28"/>
    </location>
</feature>
<feature type="transmembrane region" description="Helical" evidence="8">
    <location>
        <begin position="146"/>
        <end position="171"/>
    </location>
</feature>
<evidence type="ECO:0000256" key="3">
    <source>
        <dbReference type="ARBA" id="ARBA00012438"/>
    </source>
</evidence>
<dbReference type="CDD" id="cd00082">
    <property type="entry name" value="HisKA"/>
    <property type="match status" value="1"/>
</dbReference>
<dbReference type="GO" id="GO:0004721">
    <property type="term" value="F:phosphoprotein phosphatase activity"/>
    <property type="evidence" value="ECO:0007669"/>
    <property type="project" value="TreeGrafter"/>
</dbReference>
<feature type="transmembrane region" description="Helical" evidence="8">
    <location>
        <begin position="183"/>
        <end position="206"/>
    </location>
</feature>
<dbReference type="GO" id="GO:0000155">
    <property type="term" value="F:phosphorelay sensor kinase activity"/>
    <property type="evidence" value="ECO:0007669"/>
    <property type="project" value="InterPro"/>
</dbReference>
<comment type="catalytic activity">
    <reaction evidence="1">
        <text>ATP + protein L-histidine = ADP + protein N-phospho-L-histidine.</text>
        <dbReference type="EC" id="2.7.13.3"/>
    </reaction>
</comment>
<dbReference type="GO" id="GO:0016036">
    <property type="term" value="P:cellular response to phosphate starvation"/>
    <property type="evidence" value="ECO:0007669"/>
    <property type="project" value="TreeGrafter"/>
</dbReference>
<evidence type="ECO:0000256" key="8">
    <source>
        <dbReference type="SAM" id="Phobius"/>
    </source>
</evidence>
<reference evidence="11" key="2">
    <citation type="submission" date="2008-05" db="EMBL/GenBank/DDBJ databases">
        <title>Genome sequence of Clostridium botulinum Ba4 strain 657.</title>
        <authorList>
            <person name="Shrivastava S."/>
            <person name="Brown J.L."/>
            <person name="Bruce D."/>
            <person name="Detter C."/>
            <person name="Munk C."/>
            <person name="Smith L.A."/>
            <person name="Smith T.J."/>
            <person name="Sutton G."/>
            <person name="Brettin T.S."/>
        </authorList>
    </citation>
    <scope>NUCLEOTIDE SEQUENCE [LARGE SCALE GENOMIC DNA]</scope>
    <source>
        <strain evidence="11">657 / Type Ba4</strain>
    </source>
</reference>
<dbReference type="SMART" id="SM00387">
    <property type="entry name" value="HATPase_c"/>
    <property type="match status" value="1"/>
</dbReference>
<comment type="subcellular location">
    <subcellularLocation>
        <location evidence="2">Membrane</location>
    </subcellularLocation>
</comment>
<dbReference type="PROSITE" id="PS50109">
    <property type="entry name" value="HIS_KIN"/>
    <property type="match status" value="1"/>
</dbReference>
<dbReference type="SMART" id="SM00388">
    <property type="entry name" value="HisKA"/>
    <property type="match status" value="1"/>
</dbReference>
<evidence type="ECO:0000256" key="4">
    <source>
        <dbReference type="ARBA" id="ARBA00022553"/>
    </source>
</evidence>
<dbReference type="Gene3D" id="1.10.287.130">
    <property type="match status" value="1"/>
</dbReference>
<evidence type="ECO:0000256" key="7">
    <source>
        <dbReference type="ARBA" id="ARBA00023012"/>
    </source>
</evidence>
<feature type="transmembrane region" description="Helical" evidence="8">
    <location>
        <begin position="67"/>
        <end position="87"/>
    </location>
</feature>
<dbReference type="InterPro" id="IPR036890">
    <property type="entry name" value="HATPase_C_sf"/>
</dbReference>
<dbReference type="PANTHER" id="PTHR45453">
    <property type="entry name" value="PHOSPHATE REGULON SENSOR PROTEIN PHOR"/>
    <property type="match status" value="1"/>
</dbReference>
<evidence type="ECO:0000256" key="5">
    <source>
        <dbReference type="ARBA" id="ARBA00022679"/>
    </source>
</evidence>
<name>A0A3F2ZX20_CLOB6</name>
<dbReference type="SUPFAM" id="SSF55874">
    <property type="entry name" value="ATPase domain of HSP90 chaperone/DNA topoisomerase II/histidine kinase"/>
    <property type="match status" value="1"/>
</dbReference>
<dbReference type="EMBL" id="CP001083">
    <property type="protein sequence ID" value="ACQ55186.1"/>
    <property type="molecule type" value="Genomic_DNA"/>
</dbReference>
<dbReference type="InterPro" id="IPR003661">
    <property type="entry name" value="HisK_dim/P_dom"/>
</dbReference>
<sequence>MKQVWKVISSKFVKIMAVLISLFSIYLLGDHSIISLIMLLIAMLIYGVTLWNSKVTKNSFLRFLNRFDYEILVIFTSLILTICYDFMVHPHRRLFLLLPFRKLRMFFPLLGFITLFLLLSITIIRLRDKTFIENFLWGQFYQKYDITTKIGVAIHLSHLSMVIAFILFVAYKFKGITFGIGFNLYFLIIMSVLFLIAFTYIEYFILQLGEKYDQKNLEKIKSERFKADLITNVSHDIRTPLTSIINYVDLMKGLQIQDAQYKGYLEVMDRKSQRLKTLISDLLDASKAGSGNLKVDFISLNFEELIGQVAGEYDQTFIDNNLDYIFETNIKNTQIKADGNLLYRVLENVYGNASKYSLPHSRIYAKLFNEYENVIFTLKNISALPLNITTDELLEQFTRGDKSRSTEGNGLGLYISKEFVENMGGNFEIGINGDLFEVIIKFPSQPHNGLDNNKNLLKEK</sequence>
<dbReference type="Pfam" id="PF02518">
    <property type="entry name" value="HATPase_c"/>
    <property type="match status" value="1"/>
</dbReference>
<evidence type="ECO:0000313" key="10">
    <source>
        <dbReference type="EMBL" id="ACQ55186.1"/>
    </source>
</evidence>
<reference evidence="10 11" key="1">
    <citation type="journal article" date="2007" name="PLoS ONE">
        <title>Analysis of the neurotoxin complex genes in Clostridium botulinum A1-A4 and B1 strains: BoNT/A3, /Ba4 and /B1 clusters are located within plasmids.</title>
        <authorList>
            <person name="Smith T.J."/>
            <person name="Hill K.K."/>
            <person name="Foley B.T."/>
            <person name="Detter J.C."/>
            <person name="Munk A.C."/>
            <person name="Bruce D.C."/>
            <person name="Doggett N.A."/>
            <person name="Smith L.A."/>
            <person name="Marks J.D."/>
            <person name="Xie G."/>
            <person name="Brettin T.S."/>
        </authorList>
    </citation>
    <scope>NUCLEOTIDE SEQUENCE [LARGE SCALE GENOMIC DNA]</scope>
    <source>
        <strain evidence="11">657 / Type Ba4</strain>
    </source>
</reference>
<dbReference type="Proteomes" id="UP000002333">
    <property type="component" value="Chromosome"/>
</dbReference>
<organism evidence="10 11">
    <name type="scientific">Clostridium botulinum (strain 657 / Type Ba4)</name>
    <dbReference type="NCBI Taxonomy" id="515621"/>
    <lineage>
        <taxon>Bacteria</taxon>
        <taxon>Bacillati</taxon>
        <taxon>Bacillota</taxon>
        <taxon>Clostridia</taxon>
        <taxon>Eubacteriales</taxon>
        <taxon>Clostridiaceae</taxon>
        <taxon>Clostridium</taxon>
    </lineage>
</organism>
<feature type="transmembrane region" description="Helical" evidence="8">
    <location>
        <begin position="34"/>
        <end position="55"/>
    </location>
</feature>
<dbReference type="InterPro" id="IPR050351">
    <property type="entry name" value="BphY/WalK/GraS-like"/>
</dbReference>
<keyword evidence="5" id="KW-0808">Transferase</keyword>
<dbReference type="EC" id="2.7.13.3" evidence="3"/>
<dbReference type="GO" id="GO:0005886">
    <property type="term" value="C:plasma membrane"/>
    <property type="evidence" value="ECO:0007669"/>
    <property type="project" value="TreeGrafter"/>
</dbReference>
<dbReference type="KEGG" id="cbi:CLJ_B1032"/>
<evidence type="ECO:0000256" key="1">
    <source>
        <dbReference type="ARBA" id="ARBA00000085"/>
    </source>
</evidence>
<dbReference type="SUPFAM" id="SSF47384">
    <property type="entry name" value="Homodimeric domain of signal transducing histidine kinase"/>
    <property type="match status" value="1"/>
</dbReference>
<feature type="domain" description="Histidine kinase" evidence="9">
    <location>
        <begin position="232"/>
        <end position="446"/>
    </location>
</feature>
<proteinExistence type="predicted"/>
<dbReference type="FunFam" id="1.10.287.130:FF:000001">
    <property type="entry name" value="Two-component sensor histidine kinase"/>
    <property type="match status" value="1"/>
</dbReference>
<dbReference type="AlphaFoldDB" id="A0A3F2ZX20"/>
<dbReference type="RefSeq" id="WP_003360941.1">
    <property type="nucleotide sequence ID" value="NC_012658.1"/>
</dbReference>
<evidence type="ECO:0000256" key="6">
    <source>
        <dbReference type="ARBA" id="ARBA00022777"/>
    </source>
</evidence>
<accession>A0A3F2ZX20</accession>
<evidence type="ECO:0000256" key="2">
    <source>
        <dbReference type="ARBA" id="ARBA00004370"/>
    </source>
</evidence>
<evidence type="ECO:0000259" key="9">
    <source>
        <dbReference type="PROSITE" id="PS50109"/>
    </source>
</evidence>
<dbReference type="PANTHER" id="PTHR45453:SF1">
    <property type="entry name" value="PHOSPHATE REGULON SENSOR PROTEIN PHOR"/>
    <property type="match status" value="1"/>
</dbReference>
<evidence type="ECO:0000313" key="11">
    <source>
        <dbReference type="Proteomes" id="UP000002333"/>
    </source>
</evidence>
<keyword evidence="8" id="KW-0812">Transmembrane</keyword>
<keyword evidence="4" id="KW-0597">Phosphoprotein</keyword>
<dbReference type="InterPro" id="IPR036097">
    <property type="entry name" value="HisK_dim/P_sf"/>
</dbReference>
<keyword evidence="6 10" id="KW-0418">Kinase</keyword>